<dbReference type="Gene3D" id="3.30.559.10">
    <property type="entry name" value="Chloramphenicol acetyltransferase-like domain"/>
    <property type="match status" value="2"/>
</dbReference>
<dbReference type="GO" id="GO:0016746">
    <property type="term" value="F:acyltransferase activity"/>
    <property type="evidence" value="ECO:0007669"/>
    <property type="project" value="UniProtKB-KW"/>
</dbReference>
<reference evidence="4" key="1">
    <citation type="submission" date="2017-12" db="EMBL/GenBank/DDBJ databases">
        <authorList>
            <consortium name="DOE Joint Genome Institute"/>
            <person name="Mondo S.J."/>
            <person name="Kjaerbolling I."/>
            <person name="Vesth T.C."/>
            <person name="Frisvad J.C."/>
            <person name="Nybo J.L."/>
            <person name="Theobald S."/>
            <person name="Kuo A."/>
            <person name="Bowyer P."/>
            <person name="Matsuda Y."/>
            <person name="Lyhne E.K."/>
            <person name="Kogle M.E."/>
            <person name="Clum A."/>
            <person name="Lipzen A."/>
            <person name="Salamov A."/>
            <person name="Ngan C.Y."/>
            <person name="Daum C."/>
            <person name="Chiniquy J."/>
            <person name="Barry K."/>
            <person name="LaButti K."/>
            <person name="Haridas S."/>
            <person name="Simmons B.A."/>
            <person name="Magnuson J.K."/>
            <person name="Mortensen U.H."/>
            <person name="Larsen T.O."/>
            <person name="Grigoriev I.V."/>
            <person name="Baker S.E."/>
            <person name="Andersen M.R."/>
            <person name="Nordberg H.P."/>
            <person name="Cantor M.N."/>
            <person name="Hua S.X."/>
        </authorList>
    </citation>
    <scope>NUCLEOTIDE SEQUENCE [LARGE SCALE GENOMIC DNA]</scope>
    <source>
        <strain evidence="4">IBT 19404</strain>
    </source>
</reference>
<dbReference type="EMBL" id="KZ559623">
    <property type="protein sequence ID" value="PLN76251.1"/>
    <property type="molecule type" value="Genomic_DNA"/>
</dbReference>
<accession>A0A2J5HH09</accession>
<proteinExistence type="predicted"/>
<dbReference type="InterPro" id="IPR023213">
    <property type="entry name" value="CAT-like_dom_sf"/>
</dbReference>
<keyword evidence="1 3" id="KW-0808">Transferase</keyword>
<gene>
    <name evidence="3" type="ORF">BDW42DRAFT_179110</name>
</gene>
<protein>
    <submittedName>
        <fullName evidence="3">Transferase family-domain-containing protein</fullName>
    </submittedName>
</protein>
<dbReference type="AlphaFoldDB" id="A0A2J5HH09"/>
<dbReference type="Pfam" id="PF02458">
    <property type="entry name" value="Transferase"/>
    <property type="match status" value="1"/>
</dbReference>
<dbReference type="PANTHER" id="PTHR31896">
    <property type="entry name" value="FAMILY REGULATORY PROTEIN, PUTATIVE (AFU_ORTHOLOGUE AFUA_3G14730)-RELATED"/>
    <property type="match status" value="1"/>
</dbReference>
<dbReference type="Proteomes" id="UP000235023">
    <property type="component" value="Unassembled WGS sequence"/>
</dbReference>
<evidence type="ECO:0000313" key="3">
    <source>
        <dbReference type="EMBL" id="PLN76251.1"/>
    </source>
</evidence>
<evidence type="ECO:0000256" key="2">
    <source>
        <dbReference type="ARBA" id="ARBA00023315"/>
    </source>
</evidence>
<evidence type="ECO:0000313" key="4">
    <source>
        <dbReference type="Proteomes" id="UP000235023"/>
    </source>
</evidence>
<name>A0A2J5HH09_9EURO</name>
<dbReference type="InterPro" id="IPR051283">
    <property type="entry name" value="Sec_Metabolite_Acyltrans"/>
</dbReference>
<dbReference type="PANTHER" id="PTHR31896:SF64">
    <property type="entry name" value="TRICHOTHECENE 3-O-ACETYLTRANSFERASE"/>
    <property type="match status" value="1"/>
</dbReference>
<evidence type="ECO:0000256" key="1">
    <source>
        <dbReference type="ARBA" id="ARBA00022679"/>
    </source>
</evidence>
<sequence>MVNEFHQFEPYALTCFDHLFSPDINQTTALSFRLENPRDGSRILQSGIARMFDELPFLTGEVSPCPYATKKGVMQIQPASTATQGIPIVQVKEHPQCVLPSTPSSEKQTREEHRARCAQPLQAIVPELDSSSIPAPVFRAQINVLADGIVLCLTINHMLIDGMGTAALVDMLATACRAGDNSVTDLRQCGAIQDSCRRYFQDLGTQCKLRDRFQPGNPSNSGAEAFIHLGKSYSTRTLVFSDARIKALKSQCNAALAEALTNTGTRDRCSFLSSNDVLTALLWLSINQSRSQPREHSCVGVPVSTRTRFCPPLPDHYLGNAVLFVECKLVMSEIQDLYDDNHSSFSTEAIRLLSLLAYRIRSSISTVDDDHLREFISRAQHTSNWEQLLSCPADVFVTSVRSWNMSSQNFGPTLGGVLAVAPVPLSVIEGECIVQPRRCDPKGDDIWEVMVTLKPEDMQALRGNRLMACALQDDYPVEFYCAN</sequence>
<keyword evidence="2" id="KW-0012">Acyltransferase</keyword>
<organism evidence="3 4">
    <name type="scientific">Aspergillus taichungensis</name>
    <dbReference type="NCBI Taxonomy" id="482145"/>
    <lineage>
        <taxon>Eukaryota</taxon>
        <taxon>Fungi</taxon>
        <taxon>Dikarya</taxon>
        <taxon>Ascomycota</taxon>
        <taxon>Pezizomycotina</taxon>
        <taxon>Eurotiomycetes</taxon>
        <taxon>Eurotiomycetidae</taxon>
        <taxon>Eurotiales</taxon>
        <taxon>Aspergillaceae</taxon>
        <taxon>Aspergillus</taxon>
        <taxon>Aspergillus subgen. Circumdati</taxon>
    </lineage>
</organism>
<keyword evidence="4" id="KW-1185">Reference proteome</keyword>
<dbReference type="OrthoDB" id="1862401at2759"/>